<dbReference type="InterPro" id="IPR036860">
    <property type="entry name" value="SH2_dom_sf"/>
</dbReference>
<keyword evidence="1 2" id="KW-0727">SH2 domain</keyword>
<organism evidence="5 6">
    <name type="scientific">Synaphobranchus kaupii</name>
    <name type="common">Kaup's arrowtooth eel</name>
    <dbReference type="NCBI Taxonomy" id="118154"/>
    <lineage>
        <taxon>Eukaryota</taxon>
        <taxon>Metazoa</taxon>
        <taxon>Chordata</taxon>
        <taxon>Craniata</taxon>
        <taxon>Vertebrata</taxon>
        <taxon>Euteleostomi</taxon>
        <taxon>Actinopterygii</taxon>
        <taxon>Neopterygii</taxon>
        <taxon>Teleostei</taxon>
        <taxon>Anguilliformes</taxon>
        <taxon>Synaphobranchidae</taxon>
        <taxon>Synaphobranchus</taxon>
    </lineage>
</organism>
<feature type="domain" description="SH2" evidence="4">
    <location>
        <begin position="45"/>
        <end position="136"/>
    </location>
</feature>
<evidence type="ECO:0000256" key="2">
    <source>
        <dbReference type="PROSITE-ProRule" id="PRU00191"/>
    </source>
</evidence>
<gene>
    <name evidence="5" type="ORF">SKAU_G00409660</name>
</gene>
<dbReference type="Pfam" id="PF00017">
    <property type="entry name" value="SH2"/>
    <property type="match status" value="1"/>
</dbReference>
<reference evidence="5" key="1">
    <citation type="journal article" date="2023" name="Science">
        <title>Genome structures resolve the early diversification of teleost fishes.</title>
        <authorList>
            <person name="Parey E."/>
            <person name="Louis A."/>
            <person name="Montfort J."/>
            <person name="Bouchez O."/>
            <person name="Roques C."/>
            <person name="Iampietro C."/>
            <person name="Lluch J."/>
            <person name="Castinel A."/>
            <person name="Donnadieu C."/>
            <person name="Desvignes T."/>
            <person name="Floi Bucao C."/>
            <person name="Jouanno E."/>
            <person name="Wen M."/>
            <person name="Mejri S."/>
            <person name="Dirks R."/>
            <person name="Jansen H."/>
            <person name="Henkel C."/>
            <person name="Chen W.J."/>
            <person name="Zahm M."/>
            <person name="Cabau C."/>
            <person name="Klopp C."/>
            <person name="Thompson A.W."/>
            <person name="Robinson-Rechavi M."/>
            <person name="Braasch I."/>
            <person name="Lecointre G."/>
            <person name="Bobe J."/>
            <person name="Postlethwait J.H."/>
            <person name="Berthelot C."/>
            <person name="Roest Crollius H."/>
            <person name="Guiguen Y."/>
        </authorList>
    </citation>
    <scope>NUCLEOTIDE SEQUENCE</scope>
    <source>
        <strain evidence="5">WJC10195</strain>
    </source>
</reference>
<accession>A0A9Q1IBJ2</accession>
<keyword evidence="6" id="KW-1185">Reference proteome</keyword>
<feature type="region of interest" description="Disordered" evidence="3">
    <location>
        <begin position="201"/>
        <end position="339"/>
    </location>
</feature>
<dbReference type="AlphaFoldDB" id="A0A9Q1IBJ2"/>
<dbReference type="Gene3D" id="3.30.505.10">
    <property type="entry name" value="SH2 domain"/>
    <property type="match status" value="1"/>
</dbReference>
<dbReference type="SUPFAM" id="SSF55550">
    <property type="entry name" value="SH2 domain"/>
    <property type="match status" value="1"/>
</dbReference>
<evidence type="ECO:0000313" key="5">
    <source>
        <dbReference type="EMBL" id="KAJ8333647.1"/>
    </source>
</evidence>
<dbReference type="OrthoDB" id="6108017at2759"/>
<sequence>MEQQNSLMVEWQEENVECRLRELTLKWFTNMRAPLILHDGTIPPWFQGYISRKDAEDLMKDKPVGCFLIRLSDKAVGYILSYRGQDRCRHFVIGQTKVGQLVISGDTETHDSLASLIEYYKTCPIEPFGEKLTTSCIQAPSSEVYDVVQVDLKNRPTVSVKAVKDMWSNCAPRHALDHAPNRAPEGTPDCTPDCAPNRAPDCTPDRSPNRAPGHAPDCAPDRAPNRTPDRTLYHAPDHAPNHAPDRAPNRSPDHAPNHAPYHAPDRAQYHDHPPTLPPKTCNRRAAPMTSYEISTPPEVLPRQPRGGSPLRNSLSSSLNGKTTPCAQLEHDKRNAKTPPLLTEQGNLKILPATHPKACNAGLGGGSLPRIQLKAQKVKPTGDVVPEMGLVYSELNLETFRSLSLPIQGMQDLHRHGGASLNPPKLSSNPCKRATCHTYSLLDPREHCHQQASQGLPSSSSLDKLSINPLYQTAWEDCQLGPPRCVPGPVEPHRPPVSQQDQVSYAQVPHEPSSACFLTDNTYELIPDQSFQGSSHTHPSMSNTYELISDQCLRDGPHSNTYETLNDLQPKHSESNWGIKADKWLRFFPENKRK</sequence>
<protein>
    <recommendedName>
        <fullName evidence="4">SH2 domain-containing protein</fullName>
    </recommendedName>
</protein>
<dbReference type="PROSITE" id="PS50001">
    <property type="entry name" value="SH2"/>
    <property type="match status" value="1"/>
</dbReference>
<dbReference type="EMBL" id="JAINUF010000022">
    <property type="protein sequence ID" value="KAJ8333647.1"/>
    <property type="molecule type" value="Genomic_DNA"/>
</dbReference>
<dbReference type="SMART" id="SM00252">
    <property type="entry name" value="SH2"/>
    <property type="match status" value="1"/>
</dbReference>
<dbReference type="InterPro" id="IPR000980">
    <property type="entry name" value="SH2"/>
</dbReference>
<dbReference type="Proteomes" id="UP001152622">
    <property type="component" value="Chromosome 22"/>
</dbReference>
<feature type="compositionally biased region" description="Basic and acidic residues" evidence="3">
    <location>
        <begin position="219"/>
        <end position="256"/>
    </location>
</feature>
<proteinExistence type="predicted"/>
<feature type="compositionally biased region" description="Basic and acidic residues" evidence="3">
    <location>
        <begin position="263"/>
        <end position="273"/>
    </location>
</feature>
<name>A0A9Q1IBJ2_SYNKA</name>
<evidence type="ECO:0000313" key="6">
    <source>
        <dbReference type="Proteomes" id="UP001152622"/>
    </source>
</evidence>
<dbReference type="GO" id="GO:0005737">
    <property type="term" value="C:cytoplasm"/>
    <property type="evidence" value="ECO:0007669"/>
    <property type="project" value="TreeGrafter"/>
</dbReference>
<evidence type="ECO:0000259" key="4">
    <source>
        <dbReference type="PROSITE" id="PS50001"/>
    </source>
</evidence>
<evidence type="ECO:0000256" key="3">
    <source>
        <dbReference type="SAM" id="MobiDB-lite"/>
    </source>
</evidence>
<dbReference type="PANTHER" id="PTHR14388:SF6">
    <property type="entry name" value="SH2 DOMAIN-CONTAINING PROTEIN 7"/>
    <property type="match status" value="1"/>
</dbReference>
<dbReference type="PANTHER" id="PTHR14388">
    <property type="entry name" value="T CELL-SPECIFIC ADAPTER PROTEIN TSAD"/>
    <property type="match status" value="1"/>
</dbReference>
<feature type="compositionally biased region" description="Low complexity" evidence="3">
    <location>
        <begin position="305"/>
        <end position="320"/>
    </location>
</feature>
<comment type="caution">
    <text evidence="5">The sequence shown here is derived from an EMBL/GenBank/DDBJ whole genome shotgun (WGS) entry which is preliminary data.</text>
</comment>
<evidence type="ECO:0000256" key="1">
    <source>
        <dbReference type="ARBA" id="ARBA00022999"/>
    </source>
</evidence>